<dbReference type="PROSITE" id="PS01031">
    <property type="entry name" value="SHSP"/>
    <property type="match status" value="1"/>
</dbReference>
<dbReference type="Proteomes" id="UP000064893">
    <property type="component" value="Chromosome"/>
</dbReference>
<evidence type="ECO:0000256" key="2">
    <source>
        <dbReference type="RuleBase" id="RU003616"/>
    </source>
</evidence>
<protein>
    <submittedName>
        <fullName evidence="5">Spore protein SP21</fullName>
    </submittedName>
</protein>
<dbReference type="InterPro" id="IPR031107">
    <property type="entry name" value="Small_HSP"/>
</dbReference>
<dbReference type="Gene3D" id="2.60.40.790">
    <property type="match status" value="1"/>
</dbReference>
<name>A0A0S2HW00_9BACT</name>
<feature type="domain" description="CS" evidence="4">
    <location>
        <begin position="32"/>
        <end position="138"/>
    </location>
</feature>
<dbReference type="InterPro" id="IPR002068">
    <property type="entry name" value="A-crystallin/Hsp20_dom"/>
</dbReference>
<dbReference type="CDD" id="cd06464">
    <property type="entry name" value="ACD_sHsps-like"/>
    <property type="match status" value="1"/>
</dbReference>
<dbReference type="STRING" id="1307839.L21SP5_00510"/>
<gene>
    <name evidence="5" type="primary">hspA</name>
    <name evidence="5" type="ORF">L21SP5_00510</name>
</gene>
<evidence type="ECO:0000256" key="1">
    <source>
        <dbReference type="PROSITE-ProRule" id="PRU00285"/>
    </source>
</evidence>
<sequence length="141" mass="16139">MIPTVFTTRRPGYKGFSNALNNPVASNAFGYNKLPDVNIADYKDRLEMQIYVPGIDKSDINIQLEDDVLAISYEKQETKNDEGPEYLKQEFVQDSFKRAFNLSDEIDQDKVEARQENGILYITLPKKEEAMDKGPRAIDVK</sequence>
<feature type="domain" description="SHSP" evidence="3">
    <location>
        <begin position="28"/>
        <end position="141"/>
    </location>
</feature>
<dbReference type="PANTHER" id="PTHR11527">
    <property type="entry name" value="HEAT-SHOCK PROTEIN 20 FAMILY MEMBER"/>
    <property type="match status" value="1"/>
</dbReference>
<proteinExistence type="inferred from homology"/>
<evidence type="ECO:0000259" key="4">
    <source>
        <dbReference type="PROSITE" id="PS51203"/>
    </source>
</evidence>
<dbReference type="KEGG" id="blq:L21SP5_00510"/>
<dbReference type="RefSeq" id="WP_157754531.1">
    <property type="nucleotide sequence ID" value="NZ_CP013118.1"/>
</dbReference>
<accession>A0A0S2HW00</accession>
<dbReference type="InterPro" id="IPR008978">
    <property type="entry name" value="HSP20-like_chaperone"/>
</dbReference>
<dbReference type="OrthoDB" id="9814487at2"/>
<dbReference type="EMBL" id="CP013118">
    <property type="protein sequence ID" value="ALO14186.1"/>
    <property type="molecule type" value="Genomic_DNA"/>
</dbReference>
<dbReference type="PROSITE" id="PS51203">
    <property type="entry name" value="CS"/>
    <property type="match status" value="1"/>
</dbReference>
<dbReference type="SUPFAM" id="SSF49764">
    <property type="entry name" value="HSP20-like chaperones"/>
    <property type="match status" value="1"/>
</dbReference>
<dbReference type="AlphaFoldDB" id="A0A0S2HW00"/>
<keyword evidence="6" id="KW-1185">Reference proteome</keyword>
<comment type="similarity">
    <text evidence="1 2">Belongs to the small heat shock protein (HSP20) family.</text>
</comment>
<evidence type="ECO:0000313" key="5">
    <source>
        <dbReference type="EMBL" id="ALO14186.1"/>
    </source>
</evidence>
<evidence type="ECO:0000313" key="6">
    <source>
        <dbReference type="Proteomes" id="UP000064893"/>
    </source>
</evidence>
<organism evidence="5 6">
    <name type="scientific">Salinivirga cyanobacteriivorans</name>
    <dbReference type="NCBI Taxonomy" id="1307839"/>
    <lineage>
        <taxon>Bacteria</taxon>
        <taxon>Pseudomonadati</taxon>
        <taxon>Bacteroidota</taxon>
        <taxon>Bacteroidia</taxon>
        <taxon>Bacteroidales</taxon>
        <taxon>Salinivirgaceae</taxon>
        <taxon>Salinivirga</taxon>
    </lineage>
</organism>
<dbReference type="InterPro" id="IPR007052">
    <property type="entry name" value="CS_dom"/>
</dbReference>
<evidence type="ECO:0000259" key="3">
    <source>
        <dbReference type="PROSITE" id="PS01031"/>
    </source>
</evidence>
<reference evidence="5 6" key="1">
    <citation type="submission" date="2015-11" db="EMBL/GenBank/DDBJ databases">
        <title>Description and complete genome sequence of a novel strain predominating in hypersaline microbial mats and representing a new family of the Bacteriodetes phylum.</title>
        <authorList>
            <person name="Spring S."/>
            <person name="Bunk B."/>
            <person name="Sproer C."/>
            <person name="Klenk H.-P."/>
        </authorList>
    </citation>
    <scope>NUCLEOTIDE SEQUENCE [LARGE SCALE GENOMIC DNA]</scope>
    <source>
        <strain evidence="5 6">L21-Spi-D4</strain>
    </source>
</reference>
<dbReference type="Pfam" id="PF00011">
    <property type="entry name" value="HSP20"/>
    <property type="match status" value="1"/>
</dbReference>